<evidence type="ECO:0000256" key="7">
    <source>
        <dbReference type="ARBA" id="ARBA00023295"/>
    </source>
</evidence>
<dbReference type="InterPro" id="IPR045857">
    <property type="entry name" value="O16G_dom_2"/>
</dbReference>
<dbReference type="SMART" id="SM00729">
    <property type="entry name" value="Elp3"/>
    <property type="match status" value="1"/>
</dbReference>
<evidence type="ECO:0000256" key="2">
    <source>
        <dbReference type="ARBA" id="ARBA00022691"/>
    </source>
</evidence>
<dbReference type="CDD" id="cd21109">
    <property type="entry name" value="SPASM"/>
    <property type="match status" value="1"/>
</dbReference>
<dbReference type="CDD" id="cd01335">
    <property type="entry name" value="Radical_SAM"/>
    <property type="match status" value="1"/>
</dbReference>
<keyword evidence="3" id="KW-0479">Metal-binding</keyword>
<accession>A0A0K1E6Z4</accession>
<dbReference type="Pfam" id="PF13186">
    <property type="entry name" value="SPASM"/>
    <property type="match status" value="1"/>
</dbReference>
<name>A0A0K1E6Z4_CHOCO</name>
<dbReference type="GO" id="GO:0046872">
    <property type="term" value="F:metal ion binding"/>
    <property type="evidence" value="ECO:0007669"/>
    <property type="project" value="UniProtKB-KW"/>
</dbReference>
<keyword evidence="6" id="KW-0411">Iron-sulfur</keyword>
<dbReference type="OrthoDB" id="9810775at2"/>
<feature type="compositionally biased region" description="Pro residues" evidence="8">
    <location>
        <begin position="589"/>
        <end position="609"/>
    </location>
</feature>
<evidence type="ECO:0000313" key="11">
    <source>
        <dbReference type="Proteomes" id="UP000067626"/>
    </source>
</evidence>
<dbReference type="CDD" id="cd02859">
    <property type="entry name" value="E_set_AMPKbeta_like_N"/>
    <property type="match status" value="1"/>
</dbReference>
<dbReference type="GO" id="GO:0005975">
    <property type="term" value="P:carbohydrate metabolic process"/>
    <property type="evidence" value="ECO:0007669"/>
    <property type="project" value="InterPro"/>
</dbReference>
<dbReference type="InterPro" id="IPR007197">
    <property type="entry name" value="rSAM"/>
</dbReference>
<evidence type="ECO:0000313" key="10">
    <source>
        <dbReference type="EMBL" id="AKT36348.1"/>
    </source>
</evidence>
<feature type="domain" description="Radical SAM core" evidence="9">
    <location>
        <begin position="719"/>
        <end position="942"/>
    </location>
</feature>
<dbReference type="STRING" id="52.CMC5_004610"/>
<dbReference type="KEGG" id="ccro:CMC5_004610"/>
<dbReference type="PROSITE" id="PS51918">
    <property type="entry name" value="RADICAL_SAM"/>
    <property type="match status" value="1"/>
</dbReference>
<protein>
    <recommendedName>
        <fullName evidence="9">Radical SAM core domain-containing protein</fullName>
    </recommendedName>
</protein>
<dbReference type="GO" id="GO:0051536">
    <property type="term" value="F:iron-sulfur cluster binding"/>
    <property type="evidence" value="ECO:0007669"/>
    <property type="project" value="UniProtKB-KW"/>
</dbReference>
<dbReference type="PANTHER" id="PTHR10357:SF210">
    <property type="entry name" value="MALTODEXTRIN GLUCOSIDASE"/>
    <property type="match status" value="1"/>
</dbReference>
<dbReference type="Gene3D" id="2.60.40.10">
    <property type="entry name" value="Immunoglobulins"/>
    <property type="match status" value="1"/>
</dbReference>
<dbReference type="InterPro" id="IPR006047">
    <property type="entry name" value="GH13_cat_dom"/>
</dbReference>
<evidence type="ECO:0000256" key="1">
    <source>
        <dbReference type="ARBA" id="ARBA00001966"/>
    </source>
</evidence>
<dbReference type="RefSeq" id="WP_050428875.1">
    <property type="nucleotide sequence ID" value="NZ_CP012159.1"/>
</dbReference>
<dbReference type="InterPro" id="IPR058240">
    <property type="entry name" value="rSAM_sf"/>
</dbReference>
<dbReference type="Proteomes" id="UP000067626">
    <property type="component" value="Chromosome"/>
</dbReference>
<dbReference type="Pfam" id="PF04055">
    <property type="entry name" value="Radical_SAM"/>
    <property type="match status" value="1"/>
</dbReference>
<evidence type="ECO:0000256" key="3">
    <source>
        <dbReference type="ARBA" id="ARBA00022723"/>
    </source>
</evidence>
<organism evidence="10 11">
    <name type="scientific">Chondromyces crocatus</name>
    <dbReference type="NCBI Taxonomy" id="52"/>
    <lineage>
        <taxon>Bacteria</taxon>
        <taxon>Pseudomonadati</taxon>
        <taxon>Myxococcota</taxon>
        <taxon>Polyangia</taxon>
        <taxon>Polyangiales</taxon>
        <taxon>Polyangiaceae</taxon>
        <taxon>Chondromyces</taxon>
    </lineage>
</organism>
<dbReference type="SFLD" id="SFLDS00029">
    <property type="entry name" value="Radical_SAM"/>
    <property type="match status" value="1"/>
</dbReference>
<dbReference type="InterPro" id="IPR014756">
    <property type="entry name" value="Ig_E-set"/>
</dbReference>
<dbReference type="SUPFAM" id="SSF51445">
    <property type="entry name" value="(Trans)glycosidases"/>
    <property type="match status" value="1"/>
</dbReference>
<dbReference type="InterPro" id="IPR006638">
    <property type="entry name" value="Elp3/MiaA/NifB-like_rSAM"/>
</dbReference>
<dbReference type="Gene3D" id="3.20.20.70">
    <property type="entry name" value="Aldolase class I"/>
    <property type="match status" value="1"/>
</dbReference>
<dbReference type="PANTHER" id="PTHR10357">
    <property type="entry name" value="ALPHA-AMYLASE FAMILY MEMBER"/>
    <property type="match status" value="1"/>
</dbReference>
<dbReference type="Gene3D" id="3.90.400.10">
    <property type="entry name" value="Oligo-1,6-glucosidase, Domain 2"/>
    <property type="match status" value="1"/>
</dbReference>
<keyword evidence="7" id="KW-0326">Glycosidase</keyword>
<keyword evidence="4" id="KW-0378">Hydrolase</keyword>
<keyword evidence="11" id="KW-1185">Reference proteome</keyword>
<dbReference type="Gene3D" id="3.20.20.80">
    <property type="entry name" value="Glycosidases"/>
    <property type="match status" value="1"/>
</dbReference>
<dbReference type="SFLD" id="SFLDG01067">
    <property type="entry name" value="SPASM/twitch_domain_containing"/>
    <property type="match status" value="1"/>
</dbReference>
<dbReference type="InterPro" id="IPR013785">
    <property type="entry name" value="Aldolase_TIM"/>
</dbReference>
<sequence length="1048" mass="115165">MPRHLVPLHLPDEGLLLFQHRPSRPVPFLDLRGDLTHWYHADPMHPAADGRFEVGVRVGTGIYGYKFNLIDGTWETDPRNPRTRAVDGIQNSVLSVGGAAEPVLHAPARPWLARTDDGRLIVRAGLRRGHGDGLRVRWDEGDGLRLAPMVLAAEEDEHLLLEAHLPASARHVEYAFLLDDGRYVGREGGAGQAFRVAPRALAAAPPAWWRDAVLYTVFVDRFRRGGTGGTWPIALAHERDRLGGDLDGLLEGLDHLVDLGVTALHLTPLSTSPSAHRYDAIDPRATDPALGGDDAFVRLLDQAHRRGLKVLVDLALTHVHRDFFAFADVRARGPESPYWHWFRAHRWPFFDGQDPGYAHYQKENWHLPLLETAHEEVLDYLAAACTRWVELGADGIRIDAAADLPFAAVRHLAREVRAVRPDVALFGEVIPDNLHRWTGGLLDAATDFGAQQALDDWLVHGRGAERARQILLRRRFFRGGPGHSSIAFTATHDQSRLLTRLRDPEATRLGHLLVLLRAAIPALYYGDEIGLAGPPGERAFEDAWPDRLPMEWDRSRWDHDTLDLVRRALHLRRETRALREGDELFLPADFPPDPPAALPPADPLAPPGEHPSTDDAPADGLLILRRVAGAEIVDILLNADRTPVQVPLPAGAPSGAEPLLVQGDAAVDPERGLVHLGPRAAIVLRRVLPRDLGALATELLRTSPRRAVAAFKQGDLAPFTLPARLYLTVTERCNLRCRHCITTAPGRTADGTARTLKPWLLDALAEAFAAATYVGFVHGGESLTAPLFPDVLRAIQRARSGQPTDVHLLTNGMLLDGDMARRLIDLGVTSLAFSLDGATAETNDTLRAGGQLDRILQNLRDTLAARRALGADLRVGISTVVTRSALDELPALGHLARDLGVDWLKVEEIVPSTPLAARELLAPRASRVEAAVAALREALTGSPVVLVDHRDPPGGCACEARGKPELRAFREADDYANRTRLDACRMAWEQAAIDPDGTVRPVDYEQPPLGNLLEHTLLELWNGEAMQRVRAEALTRIPRARRTNCPML</sequence>
<dbReference type="EMBL" id="CP012159">
    <property type="protein sequence ID" value="AKT36348.1"/>
    <property type="molecule type" value="Genomic_DNA"/>
</dbReference>
<dbReference type="SUPFAM" id="SSF102114">
    <property type="entry name" value="Radical SAM enzymes"/>
    <property type="match status" value="1"/>
</dbReference>
<comment type="cofactor">
    <cofactor evidence="1">
        <name>[4Fe-4S] cluster</name>
        <dbReference type="ChEBI" id="CHEBI:49883"/>
    </cofactor>
</comment>
<evidence type="ECO:0000259" key="9">
    <source>
        <dbReference type="PROSITE" id="PS51918"/>
    </source>
</evidence>
<dbReference type="InterPro" id="IPR013783">
    <property type="entry name" value="Ig-like_fold"/>
</dbReference>
<dbReference type="SMART" id="SM00642">
    <property type="entry name" value="Aamy"/>
    <property type="match status" value="1"/>
</dbReference>
<dbReference type="InterPro" id="IPR023885">
    <property type="entry name" value="4Fe4S-binding_SPASM_dom"/>
</dbReference>
<dbReference type="GO" id="GO:0016798">
    <property type="term" value="F:hydrolase activity, acting on glycosyl bonds"/>
    <property type="evidence" value="ECO:0007669"/>
    <property type="project" value="UniProtKB-KW"/>
</dbReference>
<gene>
    <name evidence="10" type="ORF">CMC5_004610</name>
</gene>
<feature type="region of interest" description="Disordered" evidence="8">
    <location>
        <begin position="584"/>
        <end position="617"/>
    </location>
</feature>
<dbReference type="AlphaFoldDB" id="A0A0K1E6Z4"/>
<reference evidence="10 11" key="1">
    <citation type="submission" date="2015-07" db="EMBL/GenBank/DDBJ databases">
        <title>Genome analysis of myxobacterium Chondromyces crocatus Cm c5 reveals a high potential for natural compound synthesis and the genetic basis for the loss of fruiting body formation.</title>
        <authorList>
            <person name="Zaburannyi N."/>
            <person name="Bunk B."/>
            <person name="Maier J."/>
            <person name="Overmann J."/>
            <person name="Mueller R."/>
        </authorList>
    </citation>
    <scope>NUCLEOTIDE SEQUENCE [LARGE SCALE GENOMIC DNA]</scope>
    <source>
        <strain evidence="10 11">Cm c5</strain>
    </source>
</reference>
<proteinExistence type="predicted"/>
<keyword evidence="2" id="KW-0949">S-adenosyl-L-methionine</keyword>
<evidence type="ECO:0000256" key="4">
    <source>
        <dbReference type="ARBA" id="ARBA00022801"/>
    </source>
</evidence>
<evidence type="ECO:0000256" key="6">
    <source>
        <dbReference type="ARBA" id="ARBA00023014"/>
    </source>
</evidence>
<keyword evidence="5" id="KW-0408">Iron</keyword>
<dbReference type="InterPro" id="IPR017853">
    <property type="entry name" value="GH"/>
</dbReference>
<dbReference type="Pfam" id="PF00128">
    <property type="entry name" value="Alpha-amylase"/>
    <property type="match status" value="1"/>
</dbReference>
<evidence type="ECO:0000256" key="5">
    <source>
        <dbReference type="ARBA" id="ARBA00023004"/>
    </source>
</evidence>
<dbReference type="SUPFAM" id="SSF81296">
    <property type="entry name" value="E set domains"/>
    <property type="match status" value="1"/>
</dbReference>
<evidence type="ECO:0000256" key="8">
    <source>
        <dbReference type="SAM" id="MobiDB-lite"/>
    </source>
</evidence>